<evidence type="ECO:0000256" key="4">
    <source>
        <dbReference type="ARBA" id="ARBA00023002"/>
    </source>
</evidence>
<dbReference type="PRINTS" id="PR00385">
    <property type="entry name" value="P450"/>
</dbReference>
<gene>
    <name evidence="8" type="primary">bioI_2</name>
    <name evidence="8" type="ORF">LMG29542_06077</name>
</gene>
<reference evidence="8 9" key="1">
    <citation type="submission" date="2020-04" db="EMBL/GenBank/DDBJ databases">
        <authorList>
            <person name="De Canck E."/>
        </authorList>
    </citation>
    <scope>NUCLEOTIDE SEQUENCE [LARGE SCALE GENOMIC DNA]</scope>
    <source>
        <strain evidence="8 9">LMG 29542</strain>
    </source>
</reference>
<comment type="similarity">
    <text evidence="1 7">Belongs to the cytochrome P450 family.</text>
</comment>
<dbReference type="Proteomes" id="UP000494363">
    <property type="component" value="Unassembled WGS sequence"/>
</dbReference>
<proteinExistence type="inferred from homology"/>
<evidence type="ECO:0000256" key="2">
    <source>
        <dbReference type="ARBA" id="ARBA00022617"/>
    </source>
</evidence>
<dbReference type="PANTHER" id="PTHR46696:SF1">
    <property type="entry name" value="CYTOCHROME P450 YJIB-RELATED"/>
    <property type="match status" value="1"/>
</dbReference>
<dbReference type="GO" id="GO:0005506">
    <property type="term" value="F:iron ion binding"/>
    <property type="evidence" value="ECO:0007669"/>
    <property type="project" value="InterPro"/>
</dbReference>
<evidence type="ECO:0000313" key="9">
    <source>
        <dbReference type="Proteomes" id="UP000494363"/>
    </source>
</evidence>
<dbReference type="InterPro" id="IPR036396">
    <property type="entry name" value="Cyt_P450_sf"/>
</dbReference>
<dbReference type="PROSITE" id="PS00086">
    <property type="entry name" value="CYTOCHROME_P450"/>
    <property type="match status" value="1"/>
</dbReference>
<dbReference type="GO" id="GO:0020037">
    <property type="term" value="F:heme binding"/>
    <property type="evidence" value="ECO:0007669"/>
    <property type="project" value="InterPro"/>
</dbReference>
<keyword evidence="5 7" id="KW-0408">Iron</keyword>
<dbReference type="RefSeq" id="WP_175230890.1">
    <property type="nucleotide sequence ID" value="NZ_CADIKH010000040.1"/>
</dbReference>
<evidence type="ECO:0000313" key="8">
    <source>
        <dbReference type="EMBL" id="CAB3769274.1"/>
    </source>
</evidence>
<evidence type="ECO:0000256" key="6">
    <source>
        <dbReference type="ARBA" id="ARBA00023033"/>
    </source>
</evidence>
<accession>A0A6J5ETJ8</accession>
<dbReference type="GO" id="GO:0004497">
    <property type="term" value="F:monooxygenase activity"/>
    <property type="evidence" value="ECO:0007669"/>
    <property type="project" value="UniProtKB-KW"/>
</dbReference>
<dbReference type="PRINTS" id="PR00359">
    <property type="entry name" value="BP450"/>
</dbReference>
<dbReference type="GO" id="GO:0016705">
    <property type="term" value="F:oxidoreductase activity, acting on paired donors, with incorporation or reduction of molecular oxygen"/>
    <property type="evidence" value="ECO:0007669"/>
    <property type="project" value="InterPro"/>
</dbReference>
<evidence type="ECO:0000256" key="3">
    <source>
        <dbReference type="ARBA" id="ARBA00022723"/>
    </source>
</evidence>
<protein>
    <submittedName>
        <fullName evidence="8">Biotin biosynthesis cytochrome P450</fullName>
        <ecNumber evidence="8">1.14.14.46</ecNumber>
    </submittedName>
</protein>
<dbReference type="FunFam" id="1.10.630.10:FF:000018">
    <property type="entry name" value="Cytochrome P450 monooxygenase"/>
    <property type="match status" value="1"/>
</dbReference>
<dbReference type="EMBL" id="CADIKH010000040">
    <property type="protein sequence ID" value="CAB3769274.1"/>
    <property type="molecule type" value="Genomic_DNA"/>
</dbReference>
<name>A0A6J5ETJ8_9BURK</name>
<dbReference type="InterPro" id="IPR017972">
    <property type="entry name" value="Cyt_P450_CS"/>
</dbReference>
<evidence type="ECO:0000256" key="5">
    <source>
        <dbReference type="ARBA" id="ARBA00023004"/>
    </source>
</evidence>
<dbReference type="CDD" id="cd20625">
    <property type="entry name" value="CYP164-like"/>
    <property type="match status" value="1"/>
</dbReference>
<evidence type="ECO:0000256" key="7">
    <source>
        <dbReference type="RuleBase" id="RU000461"/>
    </source>
</evidence>
<dbReference type="EC" id="1.14.14.46" evidence="8"/>
<keyword evidence="3 7" id="KW-0479">Metal-binding</keyword>
<keyword evidence="9" id="KW-1185">Reference proteome</keyword>
<keyword evidence="6 7" id="KW-0503">Monooxygenase</keyword>
<dbReference type="Pfam" id="PF00067">
    <property type="entry name" value="p450"/>
    <property type="match status" value="2"/>
</dbReference>
<dbReference type="Gene3D" id="1.10.630.10">
    <property type="entry name" value="Cytochrome P450"/>
    <property type="match status" value="1"/>
</dbReference>
<organism evidence="8 9">
    <name type="scientific">Paraburkholderia humisilvae</name>
    <dbReference type="NCBI Taxonomy" id="627669"/>
    <lineage>
        <taxon>Bacteria</taxon>
        <taxon>Pseudomonadati</taxon>
        <taxon>Pseudomonadota</taxon>
        <taxon>Betaproteobacteria</taxon>
        <taxon>Burkholderiales</taxon>
        <taxon>Burkholderiaceae</taxon>
        <taxon>Paraburkholderia</taxon>
    </lineage>
</organism>
<keyword evidence="4 7" id="KW-0560">Oxidoreductase</keyword>
<dbReference type="InterPro" id="IPR002397">
    <property type="entry name" value="Cyt_P450_B"/>
</dbReference>
<sequence>MQYSDFSTAEFYENPYRLYDEMRRAGPLVKLSPGLFVTGRYAVADRLVTDPRFGKGVEASVRARYGDSAIDQPVFRFAYQMLLSLNPPKHTRLRSLLMKSFNARQIERFRQVSQDISNRLADAVEQKGQADLVRDFTFPLPIQIICTILEIPLEDGKLFRQAADDLTKVLDVGKMNPEQLEQGNRSALELERYFSALLEKRRRNTGDDLLSQMIAAEEAGQHLTDEEIVANLILLFVAGHETTTNMIGNSLISLHRFPDQLRLAIANPDRLPNVVKECMRYETSVQSFMRVALEDTQAEGTSISRGDVVFVWAGAANRDPEMFDDPDTLKVDRSFKDIKTLSFGGGPHFCLGARLATMQIEAALSTLFTRMPDMRIANLNDLHWHQRAQLRGVESLIVDRS</sequence>
<dbReference type="SUPFAM" id="SSF48264">
    <property type="entry name" value="Cytochrome P450"/>
    <property type="match status" value="1"/>
</dbReference>
<dbReference type="PANTHER" id="PTHR46696">
    <property type="entry name" value="P450, PUTATIVE (EUROFUNG)-RELATED"/>
    <property type="match status" value="1"/>
</dbReference>
<dbReference type="InterPro" id="IPR001128">
    <property type="entry name" value="Cyt_P450"/>
</dbReference>
<dbReference type="AlphaFoldDB" id="A0A6J5ETJ8"/>
<keyword evidence="2 7" id="KW-0349">Heme</keyword>
<evidence type="ECO:0000256" key="1">
    <source>
        <dbReference type="ARBA" id="ARBA00010617"/>
    </source>
</evidence>